<dbReference type="AlphaFoldDB" id="K2NLP0"/>
<organism evidence="3 4">
    <name type="scientific">Trypanosoma cruzi marinkellei</name>
    <dbReference type="NCBI Taxonomy" id="85056"/>
    <lineage>
        <taxon>Eukaryota</taxon>
        <taxon>Discoba</taxon>
        <taxon>Euglenozoa</taxon>
        <taxon>Kinetoplastea</taxon>
        <taxon>Metakinetoplastina</taxon>
        <taxon>Trypanosomatida</taxon>
        <taxon>Trypanosomatidae</taxon>
        <taxon>Trypanosoma</taxon>
        <taxon>Schizotrypanum</taxon>
    </lineage>
</organism>
<reference evidence="3 4" key="1">
    <citation type="journal article" date="2012" name="BMC Genomics">
        <title>Comparative genomic analysis of human infective Trypanosoma cruzi lineages with the bat-restricted subspecies T. cruzi marinkellei.</title>
        <authorList>
            <person name="Franzen O."/>
            <person name="Talavera-Lopez C."/>
            <person name="Ochaya S."/>
            <person name="Butler C.E."/>
            <person name="Messenger L.A."/>
            <person name="Lewis M.D."/>
            <person name="Llewellyn M.S."/>
            <person name="Marinkelle C.J."/>
            <person name="Tyler K.M."/>
            <person name="Miles M.A."/>
            <person name="Andersson B."/>
        </authorList>
    </citation>
    <scope>NUCLEOTIDE SEQUENCE [LARGE SCALE GENOMIC DNA]</scope>
    <source>
        <strain evidence="3 4">B7</strain>
    </source>
</reference>
<dbReference type="Proteomes" id="UP000007350">
    <property type="component" value="Unassembled WGS sequence"/>
</dbReference>
<feature type="non-terminal residue" evidence="3">
    <location>
        <position position="160"/>
    </location>
</feature>
<keyword evidence="2" id="KW-0812">Transmembrane</keyword>
<dbReference type="OrthoDB" id="10615059at2759"/>
<evidence type="ECO:0000256" key="1">
    <source>
        <dbReference type="SAM" id="MobiDB-lite"/>
    </source>
</evidence>
<accession>K2NLP0</accession>
<dbReference type="EMBL" id="AHKC01012623">
    <property type="protein sequence ID" value="EKF29817.1"/>
    <property type="molecule type" value="Genomic_DNA"/>
</dbReference>
<name>K2NLP0_TRYCR</name>
<evidence type="ECO:0000313" key="4">
    <source>
        <dbReference type="Proteomes" id="UP000007350"/>
    </source>
</evidence>
<comment type="caution">
    <text evidence="3">The sequence shown here is derived from an EMBL/GenBank/DDBJ whole genome shotgun (WGS) entry which is preliminary data.</text>
</comment>
<feature type="transmembrane region" description="Helical" evidence="2">
    <location>
        <begin position="110"/>
        <end position="135"/>
    </location>
</feature>
<gene>
    <name evidence="3" type="ORF">MOQ_006382</name>
</gene>
<sequence>MSCSLRGCFALLPANVSDVLLLLLFSPFLEHKHARKESKQTRIATVKFEGSERSNSTHTPSTHTYLYAPTCCCSEGTRRTHNRRRVTGSSGRRREGRESERQRPNMSRRVFTSAVLLPLLIVMMCCGICGATPAIEEVGKNDLINIQKLQSVNLFVPQKT</sequence>
<proteinExistence type="predicted"/>
<keyword evidence="2" id="KW-0472">Membrane</keyword>
<evidence type="ECO:0000313" key="3">
    <source>
        <dbReference type="EMBL" id="EKF29817.1"/>
    </source>
</evidence>
<keyword evidence="2" id="KW-1133">Transmembrane helix</keyword>
<feature type="transmembrane region" description="Helical" evidence="2">
    <location>
        <begin position="12"/>
        <end position="29"/>
    </location>
</feature>
<feature type="compositionally biased region" description="Basic and acidic residues" evidence="1">
    <location>
        <begin position="92"/>
        <end position="103"/>
    </location>
</feature>
<feature type="region of interest" description="Disordered" evidence="1">
    <location>
        <begin position="82"/>
        <end position="105"/>
    </location>
</feature>
<evidence type="ECO:0000256" key="2">
    <source>
        <dbReference type="SAM" id="Phobius"/>
    </source>
</evidence>
<protein>
    <submittedName>
        <fullName evidence="3">Trans-sialidase, putative</fullName>
    </submittedName>
</protein>
<keyword evidence="4" id="KW-1185">Reference proteome</keyword>